<evidence type="ECO:0000313" key="2">
    <source>
        <dbReference type="Proteomes" id="UP001144978"/>
    </source>
</evidence>
<gene>
    <name evidence="1" type="ORF">NUW54_g9100</name>
</gene>
<sequence length="88" mass="9726">MVDNTGTGHVRYQHHHRVMPGLYVSIARRNSASHYSAYFTDPRSCQTVALVLEVGLWPSLGRSDQTTHTATHQDDDVGNPDEINAAPP</sequence>
<name>A0ACC1PB62_9APHY</name>
<keyword evidence="2" id="KW-1185">Reference proteome</keyword>
<comment type="caution">
    <text evidence="1">The sequence shown here is derived from an EMBL/GenBank/DDBJ whole genome shotgun (WGS) entry which is preliminary data.</text>
</comment>
<protein>
    <submittedName>
        <fullName evidence="1">Uncharacterized protein</fullName>
    </submittedName>
</protein>
<evidence type="ECO:0000313" key="1">
    <source>
        <dbReference type="EMBL" id="KAJ2988486.1"/>
    </source>
</evidence>
<proteinExistence type="predicted"/>
<reference evidence="1" key="1">
    <citation type="submission" date="2022-08" db="EMBL/GenBank/DDBJ databases">
        <title>Genome Sequence of Pycnoporus sanguineus.</title>
        <authorList>
            <person name="Buettner E."/>
        </authorList>
    </citation>
    <scope>NUCLEOTIDE SEQUENCE</scope>
    <source>
        <strain evidence="1">CG-C14</strain>
    </source>
</reference>
<dbReference type="Proteomes" id="UP001144978">
    <property type="component" value="Unassembled WGS sequence"/>
</dbReference>
<dbReference type="EMBL" id="JANSHE010002961">
    <property type="protein sequence ID" value="KAJ2988486.1"/>
    <property type="molecule type" value="Genomic_DNA"/>
</dbReference>
<accession>A0ACC1PB62</accession>
<organism evidence="1 2">
    <name type="scientific">Trametes sanguinea</name>
    <dbReference type="NCBI Taxonomy" id="158606"/>
    <lineage>
        <taxon>Eukaryota</taxon>
        <taxon>Fungi</taxon>
        <taxon>Dikarya</taxon>
        <taxon>Basidiomycota</taxon>
        <taxon>Agaricomycotina</taxon>
        <taxon>Agaricomycetes</taxon>
        <taxon>Polyporales</taxon>
        <taxon>Polyporaceae</taxon>
        <taxon>Trametes</taxon>
    </lineage>
</organism>